<dbReference type="PIRSF" id="PIRSF000332">
    <property type="entry name" value="FMO"/>
    <property type="match status" value="1"/>
</dbReference>
<dbReference type="SUPFAM" id="SSF51905">
    <property type="entry name" value="FAD/NAD(P)-binding domain"/>
    <property type="match status" value="2"/>
</dbReference>
<dbReference type="Proteomes" id="UP000823561">
    <property type="component" value="Chromosome 9"/>
</dbReference>
<accession>A0AAV6GL45</accession>
<dbReference type="GO" id="GO:0050660">
    <property type="term" value="F:flavin adenine dinucleotide binding"/>
    <property type="evidence" value="ECO:0007669"/>
    <property type="project" value="InterPro"/>
</dbReference>
<dbReference type="GO" id="GO:0004499">
    <property type="term" value="F:N,N-dimethylaniline monooxygenase activity"/>
    <property type="evidence" value="ECO:0007669"/>
    <property type="project" value="InterPro"/>
</dbReference>
<name>A0AAV6GL45_9TELE</name>
<comment type="cofactor">
    <cofactor evidence="1 8">
        <name>FAD</name>
        <dbReference type="ChEBI" id="CHEBI:57692"/>
    </cofactor>
</comment>
<evidence type="ECO:0000256" key="7">
    <source>
        <dbReference type="ARBA" id="ARBA00023033"/>
    </source>
</evidence>
<keyword evidence="5" id="KW-0521">NADP</keyword>
<dbReference type="EC" id="1.-.-.-" evidence="8"/>
<dbReference type="InterPro" id="IPR050346">
    <property type="entry name" value="FMO-like"/>
</dbReference>
<dbReference type="EMBL" id="JADWDJ010000009">
    <property type="protein sequence ID" value="KAG5275504.1"/>
    <property type="molecule type" value="Genomic_DNA"/>
</dbReference>
<dbReference type="FunFam" id="3.50.50.60:FF:000183">
    <property type="entry name" value="Dimethylaniline monooxygenase [N-oxide-forming]"/>
    <property type="match status" value="1"/>
</dbReference>
<evidence type="ECO:0000256" key="5">
    <source>
        <dbReference type="ARBA" id="ARBA00022857"/>
    </source>
</evidence>
<evidence type="ECO:0000256" key="4">
    <source>
        <dbReference type="ARBA" id="ARBA00022827"/>
    </source>
</evidence>
<gene>
    <name evidence="9" type="ORF">AALO_G00121070</name>
</gene>
<evidence type="ECO:0000256" key="6">
    <source>
        <dbReference type="ARBA" id="ARBA00023002"/>
    </source>
</evidence>
<reference evidence="9" key="1">
    <citation type="submission" date="2020-10" db="EMBL/GenBank/DDBJ databases">
        <title>Chromosome-scale genome assembly of the Allis shad, Alosa alosa.</title>
        <authorList>
            <person name="Margot Z."/>
            <person name="Christophe K."/>
            <person name="Cabau C."/>
            <person name="Louis A."/>
            <person name="Berthelot C."/>
            <person name="Parey E."/>
            <person name="Roest Crollius H."/>
            <person name="Montfort J."/>
            <person name="Robinson-Rechavi M."/>
            <person name="Bucao C."/>
            <person name="Bouchez O."/>
            <person name="Gislard M."/>
            <person name="Lluch J."/>
            <person name="Milhes M."/>
            <person name="Lampietro C."/>
            <person name="Lopez Roques C."/>
            <person name="Donnadieu C."/>
            <person name="Braasch I."/>
            <person name="Desvignes T."/>
            <person name="Postlethwait J."/>
            <person name="Bobe J."/>
            <person name="Guiguen Y."/>
        </authorList>
    </citation>
    <scope>NUCLEOTIDE SEQUENCE</scope>
    <source>
        <strain evidence="9">M-15738</strain>
        <tissue evidence="9">Blood</tissue>
    </source>
</reference>
<evidence type="ECO:0000256" key="1">
    <source>
        <dbReference type="ARBA" id="ARBA00001974"/>
    </source>
</evidence>
<dbReference type="InterPro" id="IPR020946">
    <property type="entry name" value="Flavin_mOase-like"/>
</dbReference>
<evidence type="ECO:0000256" key="3">
    <source>
        <dbReference type="ARBA" id="ARBA00022630"/>
    </source>
</evidence>
<dbReference type="GO" id="GO:0050661">
    <property type="term" value="F:NADP binding"/>
    <property type="evidence" value="ECO:0007669"/>
    <property type="project" value="InterPro"/>
</dbReference>
<evidence type="ECO:0000313" key="9">
    <source>
        <dbReference type="EMBL" id="KAG5275504.1"/>
    </source>
</evidence>
<sequence>MTGFLSNDGWHAKRVVVIGAGCSGLACIKCFLDEGLEAVCFESSDDIGGLWRFKERPEPGRANIYHSVIVNSSKEMMAYSDFPPPADFPNNMHHSQVLQYLRLYAKHFDLLKHIHFQTTVCSVRQRSDFSYSGISTFQGRHFHSWEYCSADGMQGKTVMVIAVDASRVAKQVYLSTRHGAWMVGRIGEGGMPADVILYSDPSVVDEVDVVVFATGYNYDFPFLPEDLRVKDGYRLSLYKHIFPPSLEKPSLAVVGFIHGLRAIIPLAEMQARWASRVFKGLTKLPSESIMLEDIQGTTKRMHQRFACSERNPLQVDYIPDLDDVAHEVGEKPQFFSLFLRDPGLGLRVLFGPCTPYQYRLCGPGQWAGARQAIYTQWERVIRPFGTRKLPEIQPETKQRSPVYLTFASGQT</sequence>
<dbReference type="Gene3D" id="3.50.50.60">
    <property type="entry name" value="FAD/NAD(P)-binding domain"/>
    <property type="match status" value="2"/>
</dbReference>
<dbReference type="InterPro" id="IPR036188">
    <property type="entry name" value="FAD/NAD-bd_sf"/>
</dbReference>
<evidence type="ECO:0000256" key="8">
    <source>
        <dbReference type="RuleBase" id="RU361177"/>
    </source>
</evidence>
<comment type="caution">
    <text evidence="9">The sequence shown here is derived from an EMBL/GenBank/DDBJ whole genome shotgun (WGS) entry which is preliminary data.</text>
</comment>
<comment type="similarity">
    <text evidence="2 8">Belongs to the FMO family.</text>
</comment>
<keyword evidence="3 8" id="KW-0285">Flavoprotein</keyword>
<keyword evidence="7 8" id="KW-0503">Monooxygenase</keyword>
<dbReference type="AlphaFoldDB" id="A0AAV6GL45"/>
<dbReference type="PANTHER" id="PTHR23023">
    <property type="entry name" value="DIMETHYLANILINE MONOOXYGENASE"/>
    <property type="match status" value="1"/>
</dbReference>
<keyword evidence="4 8" id="KW-0274">FAD</keyword>
<evidence type="ECO:0000256" key="2">
    <source>
        <dbReference type="ARBA" id="ARBA00009183"/>
    </source>
</evidence>
<proteinExistence type="inferred from homology"/>
<protein>
    <recommendedName>
        <fullName evidence="8">Flavin-containing monooxygenase</fullName>
        <ecNumber evidence="8">1.-.-.-</ecNumber>
    </recommendedName>
</protein>
<dbReference type="Pfam" id="PF00743">
    <property type="entry name" value="FMO-like"/>
    <property type="match status" value="2"/>
</dbReference>
<dbReference type="PRINTS" id="PR00370">
    <property type="entry name" value="FMOXYGENASE"/>
</dbReference>
<organism evidence="9 10">
    <name type="scientific">Alosa alosa</name>
    <name type="common">allis shad</name>
    <dbReference type="NCBI Taxonomy" id="278164"/>
    <lineage>
        <taxon>Eukaryota</taxon>
        <taxon>Metazoa</taxon>
        <taxon>Chordata</taxon>
        <taxon>Craniata</taxon>
        <taxon>Vertebrata</taxon>
        <taxon>Euteleostomi</taxon>
        <taxon>Actinopterygii</taxon>
        <taxon>Neopterygii</taxon>
        <taxon>Teleostei</taxon>
        <taxon>Clupei</taxon>
        <taxon>Clupeiformes</taxon>
        <taxon>Clupeoidei</taxon>
        <taxon>Clupeidae</taxon>
        <taxon>Alosa</taxon>
    </lineage>
</organism>
<keyword evidence="6 8" id="KW-0560">Oxidoreductase</keyword>
<dbReference type="InterPro" id="IPR000960">
    <property type="entry name" value="Flavin_mOase"/>
</dbReference>
<evidence type="ECO:0000313" key="10">
    <source>
        <dbReference type="Proteomes" id="UP000823561"/>
    </source>
</evidence>
<keyword evidence="10" id="KW-1185">Reference proteome</keyword>